<dbReference type="Proteomes" id="UP000087766">
    <property type="component" value="Chromosome 8"/>
</dbReference>
<dbReference type="GO" id="GO:0005737">
    <property type="term" value="C:cytoplasm"/>
    <property type="evidence" value="ECO:0007669"/>
    <property type="project" value="EnsemblPlants"/>
</dbReference>
<feature type="compositionally biased region" description="Polar residues" evidence="2">
    <location>
        <begin position="55"/>
        <end position="70"/>
    </location>
</feature>
<evidence type="ECO:0000313" key="4">
    <source>
        <dbReference type="RefSeq" id="XP_014511998.1"/>
    </source>
</evidence>
<dbReference type="SUPFAM" id="SSF48371">
    <property type="entry name" value="ARM repeat"/>
    <property type="match status" value="1"/>
</dbReference>
<dbReference type="PANTHER" id="PTHR10257">
    <property type="entry name" value="SERINE/THREONINE PROTEIN PHOSPHATASE 2A PP2A REGULATORY SUBUNIT B"/>
    <property type="match status" value="1"/>
</dbReference>
<comment type="similarity">
    <text evidence="1">Belongs to the phosphatase 2A regulatory subunit.</text>
</comment>
<protein>
    <recommendedName>
        <fullName evidence="1">Serine/threonine protein phosphatase 2A regulatory subunit</fullName>
    </recommendedName>
</protein>
<dbReference type="InterPro" id="IPR016024">
    <property type="entry name" value="ARM-type_fold"/>
</dbReference>
<dbReference type="FunFam" id="1.25.10.10:FF:000331">
    <property type="entry name" value="Phosphoprotein phosphatase, putative"/>
    <property type="match status" value="1"/>
</dbReference>
<dbReference type="PIRSF" id="PIRSF028043">
    <property type="entry name" value="PP2A_B56"/>
    <property type="match status" value="1"/>
</dbReference>
<dbReference type="KEGG" id="vra:106770719"/>
<dbReference type="PANTHER" id="PTHR10257:SF75">
    <property type="entry name" value="SERINE_THREONINE PROTEIN PHOSPHATASE 2A REGULATORY SUBUNIT"/>
    <property type="match status" value="1"/>
</dbReference>
<evidence type="ECO:0000313" key="3">
    <source>
        <dbReference type="Proteomes" id="UP000087766"/>
    </source>
</evidence>
<dbReference type="Pfam" id="PF01603">
    <property type="entry name" value="B56"/>
    <property type="match status" value="1"/>
</dbReference>
<evidence type="ECO:0000256" key="2">
    <source>
        <dbReference type="SAM" id="MobiDB-lite"/>
    </source>
</evidence>
<keyword evidence="3" id="KW-1185">Reference proteome</keyword>
<reference evidence="4" key="2">
    <citation type="submission" date="2025-08" db="UniProtKB">
        <authorList>
            <consortium name="RefSeq"/>
        </authorList>
    </citation>
    <scope>IDENTIFICATION</scope>
    <source>
        <tissue evidence="4">Leaf</tissue>
    </source>
</reference>
<dbReference type="AlphaFoldDB" id="A0A1S3V0Y5"/>
<dbReference type="SMR" id="A0A1S3V0Y5"/>
<dbReference type="STRING" id="3916.A0A1S3V0Y5"/>
<evidence type="ECO:0000256" key="1">
    <source>
        <dbReference type="PIRNR" id="PIRNR028043"/>
    </source>
</evidence>
<dbReference type="OrthoDB" id="10264446at2759"/>
<name>A0A1S3V0Y5_VIGRR</name>
<sequence length="490" mass="56633">MFNKIIKLAHKKCSKLEFPENGLQFYEVVVKHASRNAAPAPAPVTITAPAVAPANSDSQNPSPAVPPSNSTVIEPLRDVDESEHRALILQKIQGCCLLCDFSDTVDSVNERETKRQTLEELIETIHSGSFGFSENQEDLINMVSVNIFRCPPPSPHGTEYLEPEEEDRYLDPSWPHLQLVYDILLRYVVSPEIDVKTSKRYIDHVFVTKLIDLFDSEDMREREYLKNILHRIYGKYMGLRPFIRNAINDVFYRFVFETQRHSGISELLEIHASIINGFALPMKEEHRQFLIRTLIPLHKPKSISFYHEQLTHCVVQFVEKDNRLADPVIKGMLKYWPVSNSRKEVLFLGELELVLEAAQCTDSLRCIASLFRQIGRCLSSSQFQVAERAFFLWSNEYFVSLVAQNRNVILPVIFEALENNMKGHWSRVVQGLTANVRKMFLEMDTELFEVCQRQYIEKEAKTIELEEKRELTWEKLEAEAAQALREDIVN</sequence>
<proteinExistence type="inferred from homology"/>
<dbReference type="InterPro" id="IPR002554">
    <property type="entry name" value="PP2A_B56"/>
</dbReference>
<gene>
    <name evidence="4" type="primary">LOC106770719</name>
</gene>
<dbReference type="GO" id="GO:0000159">
    <property type="term" value="C:protein phosphatase type 2A complex"/>
    <property type="evidence" value="ECO:0007669"/>
    <property type="project" value="UniProtKB-UniRule"/>
</dbReference>
<accession>A0A1S3V0Y5</accession>
<dbReference type="GO" id="GO:0019888">
    <property type="term" value="F:protein phosphatase regulator activity"/>
    <property type="evidence" value="ECO:0007669"/>
    <property type="project" value="UniProtKB-UniRule"/>
</dbReference>
<feature type="region of interest" description="Disordered" evidence="2">
    <location>
        <begin position="51"/>
        <end position="70"/>
    </location>
</feature>
<comment type="function">
    <text evidence="1">The B regulatory subunit might modulate substrate selectivity and catalytic activity, and also might direct the localization of the catalytic enzyme to a particular subcellular compartment.</text>
</comment>
<dbReference type="RefSeq" id="XP_014511998.1">
    <property type="nucleotide sequence ID" value="XM_014656512.2"/>
</dbReference>
<dbReference type="GeneID" id="106770719"/>
<dbReference type="Gene3D" id="1.25.10.10">
    <property type="entry name" value="Leucine-rich Repeat Variant"/>
    <property type="match status" value="1"/>
</dbReference>
<reference evidence="3" key="1">
    <citation type="journal article" date="2014" name="Nat. Commun.">
        <title>Genome sequence of mungbean and insights into evolution within Vigna species.</title>
        <authorList>
            <person name="Kang Y.J."/>
            <person name="Kim S.K."/>
            <person name="Kim M.Y."/>
            <person name="Lestari P."/>
            <person name="Kim K.H."/>
            <person name="Ha B.K."/>
            <person name="Jun T.H."/>
            <person name="Hwang W.J."/>
            <person name="Lee T."/>
            <person name="Lee J."/>
            <person name="Shim S."/>
            <person name="Yoon M.Y."/>
            <person name="Jang Y.E."/>
            <person name="Han K.S."/>
            <person name="Taeprayoon P."/>
            <person name="Yoon N."/>
            <person name="Somta P."/>
            <person name="Tanya P."/>
            <person name="Kim K.S."/>
            <person name="Gwag J.G."/>
            <person name="Moon J.K."/>
            <person name="Lee Y.H."/>
            <person name="Park B.S."/>
            <person name="Bombarely A."/>
            <person name="Doyle J.J."/>
            <person name="Jackson S.A."/>
            <person name="Schafleitner R."/>
            <person name="Srinives P."/>
            <person name="Varshney R.K."/>
            <person name="Lee S.H."/>
        </authorList>
    </citation>
    <scope>NUCLEOTIDE SEQUENCE [LARGE SCALE GENOMIC DNA]</scope>
    <source>
        <strain evidence="3">cv. VC1973A</strain>
    </source>
</reference>
<dbReference type="GO" id="GO:0007165">
    <property type="term" value="P:signal transduction"/>
    <property type="evidence" value="ECO:0007669"/>
    <property type="project" value="InterPro"/>
</dbReference>
<dbReference type="InterPro" id="IPR011989">
    <property type="entry name" value="ARM-like"/>
</dbReference>
<dbReference type="Gramene" id="Vradi08g21580.1">
    <property type="protein sequence ID" value="Vradi08g21580.1"/>
    <property type="gene ID" value="Vradi08g21580"/>
</dbReference>
<organism evidence="3 4">
    <name type="scientific">Vigna radiata var. radiata</name>
    <name type="common">Mung bean</name>
    <name type="synonym">Phaseolus aureus</name>
    <dbReference type="NCBI Taxonomy" id="3916"/>
    <lineage>
        <taxon>Eukaryota</taxon>
        <taxon>Viridiplantae</taxon>
        <taxon>Streptophyta</taxon>
        <taxon>Embryophyta</taxon>
        <taxon>Tracheophyta</taxon>
        <taxon>Spermatophyta</taxon>
        <taxon>Magnoliopsida</taxon>
        <taxon>eudicotyledons</taxon>
        <taxon>Gunneridae</taxon>
        <taxon>Pentapetalae</taxon>
        <taxon>rosids</taxon>
        <taxon>fabids</taxon>
        <taxon>Fabales</taxon>
        <taxon>Fabaceae</taxon>
        <taxon>Papilionoideae</taxon>
        <taxon>50 kb inversion clade</taxon>
        <taxon>NPAAA clade</taxon>
        <taxon>indigoferoid/millettioid clade</taxon>
        <taxon>Phaseoleae</taxon>
        <taxon>Vigna</taxon>
    </lineage>
</organism>